<gene>
    <name evidence="2" type="ORF">WJT86_09310</name>
</gene>
<dbReference type="Gene3D" id="3.40.30.10">
    <property type="entry name" value="Glutaredoxin"/>
    <property type="match status" value="1"/>
</dbReference>
<dbReference type="Gene3D" id="1.20.1050.10">
    <property type="match status" value="1"/>
</dbReference>
<dbReference type="Proteomes" id="UP001418637">
    <property type="component" value="Unassembled WGS sequence"/>
</dbReference>
<dbReference type="CDD" id="cd03205">
    <property type="entry name" value="GST_C_6"/>
    <property type="match status" value="1"/>
</dbReference>
<comment type="caution">
    <text evidence="2">The sequence shown here is derived from an EMBL/GenBank/DDBJ whole genome shotgun (WGS) entry which is preliminary data.</text>
</comment>
<evidence type="ECO:0000313" key="3">
    <source>
        <dbReference type="Proteomes" id="UP001418637"/>
    </source>
</evidence>
<dbReference type="PANTHER" id="PTHR43969:SF9">
    <property type="entry name" value="GLUTATHIONE S TRANSFERASE D10, ISOFORM A-RELATED"/>
    <property type="match status" value="1"/>
</dbReference>
<evidence type="ECO:0000259" key="1">
    <source>
        <dbReference type="PROSITE" id="PS50404"/>
    </source>
</evidence>
<sequence>MLTLLGSPTSPFVRKVRVSAAILGLEQQIEVKDADTSSLTSELVAQNPLAKIPTLILQDQTTLYDSRVIVEYLDFRAGGNIIFPEGQARFIALRQQALADGLMDAALLQVYEKRMRASENYDEGWIERQKVKVANALNYAEAHLAIPTEKVHIGHIAQACALGYLDLRFNGDWRKSCPRLESWLNSFSERVPAFSKTAASLKI</sequence>
<organism evidence="2 3">
    <name type="scientific">Hohaiivirga grylli</name>
    <dbReference type="NCBI Taxonomy" id="3133970"/>
    <lineage>
        <taxon>Bacteria</taxon>
        <taxon>Pseudomonadati</taxon>
        <taxon>Pseudomonadota</taxon>
        <taxon>Alphaproteobacteria</taxon>
        <taxon>Hyphomicrobiales</taxon>
        <taxon>Methylobacteriaceae</taxon>
        <taxon>Hohaiivirga</taxon>
    </lineage>
</organism>
<keyword evidence="3" id="KW-1185">Reference proteome</keyword>
<evidence type="ECO:0000313" key="2">
    <source>
        <dbReference type="EMBL" id="MEN3931254.1"/>
    </source>
</evidence>
<dbReference type="SUPFAM" id="SSF52833">
    <property type="entry name" value="Thioredoxin-like"/>
    <property type="match status" value="1"/>
</dbReference>
<feature type="domain" description="GST N-terminal" evidence="1">
    <location>
        <begin position="1"/>
        <end position="81"/>
    </location>
</feature>
<name>A0ABV0BJY1_9HYPH</name>
<dbReference type="SUPFAM" id="SSF47616">
    <property type="entry name" value="GST C-terminal domain-like"/>
    <property type="match status" value="1"/>
</dbReference>
<protein>
    <submittedName>
        <fullName evidence="2">Glutathione S-transferase N-terminal domain-containing protein</fullName>
    </submittedName>
</protein>
<dbReference type="InterPro" id="IPR036249">
    <property type="entry name" value="Thioredoxin-like_sf"/>
</dbReference>
<dbReference type="PROSITE" id="PS50404">
    <property type="entry name" value="GST_NTER"/>
    <property type="match status" value="1"/>
</dbReference>
<accession>A0ABV0BJY1</accession>
<dbReference type="EMBL" id="JBBYXI010000003">
    <property type="protein sequence ID" value="MEN3931254.1"/>
    <property type="molecule type" value="Genomic_DNA"/>
</dbReference>
<dbReference type="Pfam" id="PF13417">
    <property type="entry name" value="GST_N_3"/>
    <property type="match status" value="1"/>
</dbReference>
<reference evidence="2 3" key="1">
    <citation type="submission" date="2024-04" db="EMBL/GenBank/DDBJ databases">
        <title>A novel species isolated from cricket.</title>
        <authorList>
            <person name="Wang H.-C."/>
        </authorList>
    </citation>
    <scope>NUCLEOTIDE SEQUENCE [LARGE SCALE GENOMIC DNA]</scope>
    <source>
        <strain evidence="2 3">WL0021</strain>
    </source>
</reference>
<dbReference type="RefSeq" id="WP_346337292.1">
    <property type="nucleotide sequence ID" value="NZ_JBBYXI010000003.1"/>
</dbReference>
<dbReference type="InterPro" id="IPR036282">
    <property type="entry name" value="Glutathione-S-Trfase_C_sf"/>
</dbReference>
<proteinExistence type="predicted"/>
<dbReference type="PANTHER" id="PTHR43969">
    <property type="entry name" value="GLUTATHIONE S TRANSFERASE D10, ISOFORM A-RELATED"/>
    <property type="match status" value="1"/>
</dbReference>
<dbReference type="InterPro" id="IPR004045">
    <property type="entry name" value="Glutathione_S-Trfase_N"/>
</dbReference>